<dbReference type="Proteomes" id="UP000321157">
    <property type="component" value="Unassembled WGS sequence"/>
</dbReference>
<keyword evidence="1" id="KW-0812">Transmembrane</keyword>
<dbReference type="AlphaFoldDB" id="A0A511VAW7"/>
<feature type="transmembrane region" description="Helical" evidence="1">
    <location>
        <begin position="26"/>
        <end position="45"/>
    </location>
</feature>
<name>A0A511VAW7_9BACL</name>
<keyword evidence="1" id="KW-0472">Membrane</keyword>
<evidence type="ECO:0000313" key="2">
    <source>
        <dbReference type="EMBL" id="GEN35058.1"/>
    </source>
</evidence>
<organism evidence="2 3">
    <name type="scientific">Aneurinibacillus danicus</name>
    <dbReference type="NCBI Taxonomy" id="267746"/>
    <lineage>
        <taxon>Bacteria</taxon>
        <taxon>Bacillati</taxon>
        <taxon>Bacillota</taxon>
        <taxon>Bacilli</taxon>
        <taxon>Bacillales</taxon>
        <taxon>Paenibacillaceae</taxon>
        <taxon>Aneurinibacillus group</taxon>
        <taxon>Aneurinibacillus</taxon>
    </lineage>
</organism>
<accession>A0A511VAW7</accession>
<gene>
    <name evidence="2" type="ORF">ADA01nite_25180</name>
</gene>
<keyword evidence="3" id="KW-1185">Reference proteome</keyword>
<protein>
    <submittedName>
        <fullName evidence="2">Uncharacterized protein</fullName>
    </submittedName>
</protein>
<dbReference type="EMBL" id="BJXX01000113">
    <property type="protein sequence ID" value="GEN35058.1"/>
    <property type="molecule type" value="Genomic_DNA"/>
</dbReference>
<evidence type="ECO:0000256" key="1">
    <source>
        <dbReference type="SAM" id="Phobius"/>
    </source>
</evidence>
<sequence length="46" mass="5555">MIYAIREKIRKKKEGKKKEDPGKKKAFAFFHMEIIPLFSFFFSFVP</sequence>
<evidence type="ECO:0000313" key="3">
    <source>
        <dbReference type="Proteomes" id="UP000321157"/>
    </source>
</evidence>
<proteinExistence type="predicted"/>
<reference evidence="2 3" key="1">
    <citation type="submission" date="2019-07" db="EMBL/GenBank/DDBJ databases">
        <title>Whole genome shotgun sequence of Aneurinibacillus danicus NBRC 102444.</title>
        <authorList>
            <person name="Hosoyama A."/>
            <person name="Uohara A."/>
            <person name="Ohji S."/>
            <person name="Ichikawa N."/>
        </authorList>
    </citation>
    <scope>NUCLEOTIDE SEQUENCE [LARGE SCALE GENOMIC DNA]</scope>
    <source>
        <strain evidence="2 3">NBRC 102444</strain>
    </source>
</reference>
<comment type="caution">
    <text evidence="2">The sequence shown here is derived from an EMBL/GenBank/DDBJ whole genome shotgun (WGS) entry which is preliminary data.</text>
</comment>
<keyword evidence="1" id="KW-1133">Transmembrane helix</keyword>